<proteinExistence type="predicted"/>
<evidence type="ECO:0000313" key="1">
    <source>
        <dbReference type="EMBL" id="PWB87278.1"/>
    </source>
</evidence>
<protein>
    <submittedName>
        <fullName evidence="1">Uncharacterized protein</fullName>
    </submittedName>
</protein>
<gene>
    <name evidence="1" type="ORF">MBBWO_00560</name>
</gene>
<dbReference type="OrthoDB" id="79289at2157"/>
<dbReference type="EMBL" id="MZGU01000001">
    <property type="protein sequence ID" value="PWB87278.1"/>
    <property type="molecule type" value="Genomic_DNA"/>
</dbReference>
<name>A0A2U1S9S7_9EURY</name>
<keyword evidence="2" id="KW-1185">Reference proteome</keyword>
<dbReference type="AlphaFoldDB" id="A0A2U1S9S7"/>
<sequence>MPFCPNCGSYVSPGDNTCMCGTYVGGDEEGPDLENMTMEIFSKYDTLKSRYYNLNNQDLDGYSELLDDFKDLRDEIEPNKFPYDFEYPFSTLLMDLNHYISNLEHDINKMNDEY</sequence>
<reference evidence="1 2" key="1">
    <citation type="submission" date="2017-03" db="EMBL/GenBank/DDBJ databases">
        <title>Genome sequence of Methanobrevibacter wosei.</title>
        <authorList>
            <person name="Poehlein A."/>
            <person name="Seedorf H."/>
            <person name="Daniel R."/>
        </authorList>
    </citation>
    <scope>NUCLEOTIDE SEQUENCE [LARGE SCALE GENOMIC DNA]</scope>
    <source>
        <strain evidence="1 2">DSM 11979</strain>
    </source>
</reference>
<accession>A0A2U1S9S7</accession>
<dbReference type="Proteomes" id="UP000245577">
    <property type="component" value="Unassembled WGS sequence"/>
</dbReference>
<comment type="caution">
    <text evidence="1">The sequence shown here is derived from an EMBL/GenBank/DDBJ whole genome shotgun (WGS) entry which is preliminary data.</text>
</comment>
<evidence type="ECO:0000313" key="2">
    <source>
        <dbReference type="Proteomes" id="UP000245577"/>
    </source>
</evidence>
<dbReference type="RefSeq" id="WP_116668890.1">
    <property type="nucleotide sequence ID" value="NZ_CALUOI010000001.1"/>
</dbReference>
<organism evidence="1 2">
    <name type="scientific">Methanobrevibacter woesei</name>
    <dbReference type="NCBI Taxonomy" id="190976"/>
    <lineage>
        <taxon>Archaea</taxon>
        <taxon>Methanobacteriati</taxon>
        <taxon>Methanobacteriota</taxon>
        <taxon>Methanomada group</taxon>
        <taxon>Methanobacteria</taxon>
        <taxon>Methanobacteriales</taxon>
        <taxon>Methanobacteriaceae</taxon>
        <taxon>Methanobrevibacter</taxon>
    </lineage>
</organism>